<proteinExistence type="predicted"/>
<evidence type="ECO:0000313" key="1">
    <source>
        <dbReference type="EMBL" id="MPL82927.1"/>
    </source>
</evidence>
<dbReference type="InterPro" id="IPR014958">
    <property type="entry name" value="DGC"/>
</dbReference>
<sequence length="125" mass="13901">MEEKISIATCNGMSALGLIGRAACNDLVIENDNLISICITATVAENPEFNDIIKKYPIIAINGCSENCIDKILISKGFKSEKSMKIDKLVEEKDLKDLDPSRLDNKGEIVVKELKNLIKLELKEY</sequence>
<dbReference type="EMBL" id="VSSQ01000169">
    <property type="protein sequence ID" value="MPL82927.1"/>
    <property type="molecule type" value="Genomic_DNA"/>
</dbReference>
<name>A0A644UVA9_9ZZZZ</name>
<reference evidence="1" key="1">
    <citation type="submission" date="2019-08" db="EMBL/GenBank/DDBJ databases">
        <authorList>
            <person name="Kucharzyk K."/>
            <person name="Murdoch R.W."/>
            <person name="Higgins S."/>
            <person name="Loffler F."/>
        </authorList>
    </citation>
    <scope>NUCLEOTIDE SEQUENCE</scope>
</reference>
<comment type="caution">
    <text evidence="1">The sequence shown here is derived from an EMBL/GenBank/DDBJ whole genome shotgun (WGS) entry which is preliminary data.</text>
</comment>
<dbReference type="AlphaFoldDB" id="A0A644UVA9"/>
<organism evidence="1">
    <name type="scientific">bioreactor metagenome</name>
    <dbReference type="NCBI Taxonomy" id="1076179"/>
    <lineage>
        <taxon>unclassified sequences</taxon>
        <taxon>metagenomes</taxon>
        <taxon>ecological metagenomes</taxon>
    </lineage>
</organism>
<protein>
    <recommendedName>
        <fullName evidence="2">DGC domain protein</fullName>
    </recommendedName>
</protein>
<dbReference type="Pfam" id="PF08859">
    <property type="entry name" value="DGC"/>
    <property type="match status" value="1"/>
</dbReference>
<evidence type="ECO:0008006" key="2">
    <source>
        <dbReference type="Google" id="ProtNLM"/>
    </source>
</evidence>
<accession>A0A644UVA9</accession>
<gene>
    <name evidence="1" type="ORF">SDC9_28876</name>
</gene>